<feature type="domain" description="Aldehyde dehydrogenase" evidence="4">
    <location>
        <begin position="23"/>
        <end position="477"/>
    </location>
</feature>
<dbReference type="InterPro" id="IPR016162">
    <property type="entry name" value="Ald_DH_N"/>
</dbReference>
<dbReference type="RefSeq" id="WP_067875051.1">
    <property type="nucleotide sequence ID" value="NZ_CP013979.1"/>
</dbReference>
<dbReference type="Proteomes" id="UP000078437">
    <property type="component" value="Chromosome"/>
</dbReference>
<dbReference type="SUPFAM" id="SSF53720">
    <property type="entry name" value="ALDH-like"/>
    <property type="match status" value="1"/>
</dbReference>
<dbReference type="Pfam" id="PF00171">
    <property type="entry name" value="Aldedh"/>
    <property type="match status" value="1"/>
</dbReference>
<comment type="similarity">
    <text evidence="3">Belongs to the aldehyde dehydrogenase family.</text>
</comment>
<dbReference type="PROSITE" id="PS00687">
    <property type="entry name" value="ALDEHYDE_DEHYDR_GLU"/>
    <property type="match status" value="1"/>
</dbReference>
<protein>
    <submittedName>
        <fullName evidence="5">Succinate-semialdehyde dehydrogenase</fullName>
    </submittedName>
</protein>
<dbReference type="InterPro" id="IPR029510">
    <property type="entry name" value="Ald_DH_CS_GLU"/>
</dbReference>
<reference evidence="6" key="2">
    <citation type="submission" date="2016-01" db="EMBL/GenBank/DDBJ databases">
        <title>Complete genome sequence of Agromyces aureus AR33T and comparison with related organisms.</title>
        <authorList>
            <person name="Corretto E."/>
            <person name="Antonielli L."/>
            <person name="Sessitsch A."/>
            <person name="Brader G."/>
        </authorList>
    </citation>
    <scope>NUCLEOTIDE SEQUENCE [LARGE SCALE GENOMIC DNA]</scope>
    <source>
        <strain evidence="6">AR33</strain>
    </source>
</reference>
<evidence type="ECO:0000256" key="3">
    <source>
        <dbReference type="RuleBase" id="RU003345"/>
    </source>
</evidence>
<dbReference type="InterPro" id="IPR050740">
    <property type="entry name" value="Aldehyde_DH_Superfamily"/>
</dbReference>
<sequence length="516" mass="54236">MRATLASPDLYARLTAEIVATGDATVEVPTPSTGETLHALPQSSAADVLDATARARIAQLAWARAGFAERRRILLRAHDLVLERRELLLDLIQLESGKTRGQAFEEVFQAASVTRYNALEARRTLRGGPRRGGIPTVLTASVRYKPKGVAGVITPWNYALSLAAMDVVPALAAGCAVVQKADDQGALSILALRRAFIDAGVPEALWAVVTGPAAEVGEAVTDVADYICFTGSTATGRKVAEKAGRRLVGASLELGGKNALLVLDDADPVDAARGAAHAAFSAMGQLCVSVERFYVDREVAGEFQRELVTRLEGAALGSALEFGPDFGSLTSAAQVARVQAHLDDAIAKGATVLVGGRPRPDLGPWFFEPTVLTGVTPEMSVYADETFGAIASLYLVDGDAEAIVAANHSQYGLNASIFSGSLRHASRVADALEAGSININEGYRGSFSAVSAPMGGVKQSGVGRRNGREGLLRFVEPITVARSTGLIPLPRTGAEYRTLVPVMVLVSQALKAIRRA</sequence>
<dbReference type="GO" id="GO:0004777">
    <property type="term" value="F:succinate-semialdehyde dehydrogenase (NAD+) activity"/>
    <property type="evidence" value="ECO:0007669"/>
    <property type="project" value="TreeGrafter"/>
</dbReference>
<gene>
    <name evidence="5" type="primary">gabD2</name>
    <name evidence="5" type="ORF">ATC03_07410</name>
</gene>
<reference evidence="5 6" key="1">
    <citation type="journal article" date="2016" name="Int. J. Syst. Evol. Microbiol.">
        <title>Agromyces aureus sp. nov., isolated from the rhizosphere of Salix caprea L. grown in a heavy-metal-contaminated soil.</title>
        <authorList>
            <person name="Corretto E."/>
            <person name="Antonielli L."/>
            <person name="Sessitsch A."/>
            <person name="Compant S."/>
            <person name="Gorfer M."/>
            <person name="Kuffner M."/>
            <person name="Brader G."/>
        </authorList>
    </citation>
    <scope>NUCLEOTIDE SEQUENCE [LARGE SCALE GENOMIC DNA]</scope>
    <source>
        <strain evidence="5 6">AR33</strain>
    </source>
</reference>
<dbReference type="STRING" id="453304.ATC03_07410"/>
<dbReference type="InterPro" id="IPR015590">
    <property type="entry name" value="Aldehyde_DH_dom"/>
</dbReference>
<name>A0A191WE66_9MICO</name>
<dbReference type="InterPro" id="IPR016161">
    <property type="entry name" value="Ald_DH/histidinol_DH"/>
</dbReference>
<evidence type="ECO:0000256" key="2">
    <source>
        <dbReference type="PROSITE-ProRule" id="PRU10007"/>
    </source>
</evidence>
<keyword evidence="1 3" id="KW-0560">Oxidoreductase</keyword>
<dbReference type="InterPro" id="IPR016163">
    <property type="entry name" value="Ald_DH_C"/>
</dbReference>
<dbReference type="NCBIfam" id="NF006916">
    <property type="entry name" value="PRK09407.1"/>
    <property type="match status" value="1"/>
</dbReference>
<proteinExistence type="inferred from homology"/>
<dbReference type="PANTHER" id="PTHR43353:SF5">
    <property type="entry name" value="SUCCINATE-SEMIALDEHYDE DEHYDROGENASE, MITOCHONDRIAL"/>
    <property type="match status" value="1"/>
</dbReference>
<evidence type="ECO:0000259" key="4">
    <source>
        <dbReference type="Pfam" id="PF00171"/>
    </source>
</evidence>
<dbReference type="KEGG" id="agy:ATC03_07410"/>
<evidence type="ECO:0000313" key="5">
    <source>
        <dbReference type="EMBL" id="ANJ26570.1"/>
    </source>
</evidence>
<dbReference type="EMBL" id="CP013979">
    <property type="protein sequence ID" value="ANJ26570.1"/>
    <property type="molecule type" value="Genomic_DNA"/>
</dbReference>
<evidence type="ECO:0000313" key="6">
    <source>
        <dbReference type="Proteomes" id="UP000078437"/>
    </source>
</evidence>
<dbReference type="PANTHER" id="PTHR43353">
    <property type="entry name" value="SUCCINATE-SEMIALDEHYDE DEHYDROGENASE, MITOCHONDRIAL"/>
    <property type="match status" value="1"/>
</dbReference>
<feature type="active site" evidence="2">
    <location>
        <position position="253"/>
    </location>
</feature>
<accession>A0A191WE66</accession>
<dbReference type="Gene3D" id="3.40.605.10">
    <property type="entry name" value="Aldehyde Dehydrogenase, Chain A, domain 1"/>
    <property type="match status" value="1"/>
</dbReference>
<dbReference type="GO" id="GO:0009450">
    <property type="term" value="P:gamma-aminobutyric acid catabolic process"/>
    <property type="evidence" value="ECO:0007669"/>
    <property type="project" value="TreeGrafter"/>
</dbReference>
<dbReference type="Gene3D" id="3.40.309.10">
    <property type="entry name" value="Aldehyde Dehydrogenase, Chain A, domain 2"/>
    <property type="match status" value="1"/>
</dbReference>
<dbReference type="AlphaFoldDB" id="A0A191WE66"/>
<dbReference type="OrthoDB" id="6882680at2"/>
<organism evidence="5 6">
    <name type="scientific">Agromyces aureus</name>
    <dbReference type="NCBI Taxonomy" id="453304"/>
    <lineage>
        <taxon>Bacteria</taxon>
        <taxon>Bacillati</taxon>
        <taxon>Actinomycetota</taxon>
        <taxon>Actinomycetes</taxon>
        <taxon>Micrococcales</taxon>
        <taxon>Microbacteriaceae</taxon>
        <taxon>Agromyces</taxon>
    </lineage>
</organism>
<keyword evidence="6" id="KW-1185">Reference proteome</keyword>
<evidence type="ECO:0000256" key="1">
    <source>
        <dbReference type="ARBA" id="ARBA00023002"/>
    </source>
</evidence>